<proteinExistence type="predicted"/>
<evidence type="ECO:0000259" key="3">
    <source>
        <dbReference type="Pfam" id="PF14309"/>
    </source>
</evidence>
<sequence>MCKISKFFKSLFRFKPSDPKRHGWTLFKSSHKQHNHYEAISADQGSVQSWPPSVVAKLMGLDALPDSAITNQKQEMGMTPISPPFYAVTSKGQASTRMVTFTPSKNDNSRSCRSGYSDHPNYMSYTESSHAKVRSLSAPGVRRRSKYSNVKQNDDQHREAVGEPMKSSYRGTQGSCEVAMVPDFSEEIDYRQRPSSIQEKSTFLLREDESHDGIYMEDSPWPVKHMQKTLKDDSIQVIKEQCEMPMMTFLTHSASVLLLRLTTKAAKHEHLVQKIQGSTSTHDEAHTIKLHLYEKNTKPVIALVVPSLESFSSKSFKLANNTLNGQKLLRDLCMEIEELLQVKKKKEDVSLDEEDDGLKTILWEEVLNHEESWTDYDSKLHVIALEVERLIFKDLLVASTSSESDDQDLCVIALFSVNPEREPQSSFYACSIDVGALVESASPDTISILSHDASFSCYFQETLSVPYASLYIPQKGPELLSGNDVYDMLGKLVCERITLIVFLKTLSTQKSTFLQREDESHDGIYMEDSPWPVKHMQKTLKDDSIQVIKEQCEMPDDVIPNTLSFGVSSEINHKKLQNIKHLVQKLTRLNSTHDEAHTYYIASLCENTKPDDKYILEILLASGILLRDLGSSLTTFQFHFSGNPINPELFLVLEQTKFSNLPKQEPSNKKLLNKEKFNRKLIFDTVNEVLQRKSRTDYDGELPVIALEVERLIFNDLVNEVFLGEASHGKRIQPGRCHRRLSSK</sequence>
<reference evidence="5" key="2">
    <citation type="submission" date="2022-01" db="EMBL/GenBank/DDBJ databases">
        <authorList>
            <person name="Yamashiro T."/>
            <person name="Shiraishi A."/>
            <person name="Satake H."/>
            <person name="Nakayama K."/>
        </authorList>
    </citation>
    <scope>NUCLEOTIDE SEQUENCE</scope>
</reference>
<feature type="compositionally biased region" description="Basic and acidic residues" evidence="1">
    <location>
        <begin position="152"/>
        <end position="161"/>
    </location>
</feature>
<reference evidence="5" key="1">
    <citation type="journal article" date="2022" name="Int. J. Mol. Sci.">
        <title>Draft Genome of Tanacetum Coccineum: Genomic Comparison of Closely Related Tanacetum-Family Plants.</title>
        <authorList>
            <person name="Yamashiro T."/>
            <person name="Shiraishi A."/>
            <person name="Nakayama K."/>
            <person name="Satake H."/>
        </authorList>
    </citation>
    <scope>NUCLEOTIDE SEQUENCE</scope>
</reference>
<dbReference type="InterPro" id="IPR025064">
    <property type="entry name" value="DUF4005"/>
</dbReference>
<evidence type="ECO:0000313" key="5">
    <source>
        <dbReference type="EMBL" id="GJS80106.1"/>
    </source>
</evidence>
<dbReference type="Proteomes" id="UP001151760">
    <property type="component" value="Unassembled WGS sequence"/>
</dbReference>
<feature type="domain" description="DUF3741" evidence="4">
    <location>
        <begin position="51"/>
        <end position="68"/>
    </location>
</feature>
<feature type="domain" description="DUF4378" evidence="3">
    <location>
        <begin position="613"/>
        <end position="693"/>
    </location>
</feature>
<protein>
    <submittedName>
        <fullName evidence="5">Protein longifolia 2</fullName>
    </submittedName>
</protein>
<accession>A0ABQ4YRL7</accession>
<evidence type="ECO:0000256" key="1">
    <source>
        <dbReference type="SAM" id="MobiDB-lite"/>
    </source>
</evidence>
<dbReference type="EMBL" id="BQNB010010647">
    <property type="protein sequence ID" value="GJS80106.1"/>
    <property type="molecule type" value="Genomic_DNA"/>
</dbReference>
<dbReference type="Pfam" id="PF13178">
    <property type="entry name" value="DUF4005"/>
    <property type="match status" value="1"/>
</dbReference>
<dbReference type="InterPro" id="IPR032795">
    <property type="entry name" value="DUF3741-assoc"/>
</dbReference>
<organism evidence="5 6">
    <name type="scientific">Tanacetum coccineum</name>
    <dbReference type="NCBI Taxonomy" id="301880"/>
    <lineage>
        <taxon>Eukaryota</taxon>
        <taxon>Viridiplantae</taxon>
        <taxon>Streptophyta</taxon>
        <taxon>Embryophyta</taxon>
        <taxon>Tracheophyta</taxon>
        <taxon>Spermatophyta</taxon>
        <taxon>Magnoliopsida</taxon>
        <taxon>eudicotyledons</taxon>
        <taxon>Gunneridae</taxon>
        <taxon>Pentapetalae</taxon>
        <taxon>asterids</taxon>
        <taxon>campanulids</taxon>
        <taxon>Asterales</taxon>
        <taxon>Asteraceae</taxon>
        <taxon>Asteroideae</taxon>
        <taxon>Anthemideae</taxon>
        <taxon>Anthemidinae</taxon>
        <taxon>Tanacetum</taxon>
    </lineage>
</organism>
<comment type="caution">
    <text evidence="5">The sequence shown here is derived from an EMBL/GenBank/DDBJ whole genome shotgun (WGS) entry which is preliminary data.</text>
</comment>
<feature type="domain" description="DUF4378" evidence="3">
    <location>
        <begin position="314"/>
        <end position="396"/>
    </location>
</feature>
<dbReference type="Pfam" id="PF14309">
    <property type="entry name" value="DUF4378"/>
    <property type="match status" value="2"/>
</dbReference>
<keyword evidence="6" id="KW-1185">Reference proteome</keyword>
<evidence type="ECO:0000259" key="4">
    <source>
        <dbReference type="Pfam" id="PF14383"/>
    </source>
</evidence>
<feature type="region of interest" description="Disordered" evidence="1">
    <location>
        <begin position="127"/>
        <end position="172"/>
    </location>
</feature>
<feature type="domain" description="DUF4005" evidence="2">
    <location>
        <begin position="92"/>
        <end position="173"/>
    </location>
</feature>
<dbReference type="PANTHER" id="PTHR31680:SF4">
    <property type="entry name" value="LONGIFOLIA PROTEIN"/>
    <property type="match status" value="1"/>
</dbReference>
<evidence type="ECO:0000313" key="6">
    <source>
        <dbReference type="Proteomes" id="UP001151760"/>
    </source>
</evidence>
<dbReference type="InterPro" id="IPR025486">
    <property type="entry name" value="DUF4378"/>
</dbReference>
<evidence type="ECO:0000259" key="2">
    <source>
        <dbReference type="Pfam" id="PF13178"/>
    </source>
</evidence>
<dbReference type="PANTHER" id="PTHR31680">
    <property type="entry name" value="LONGIFOLIA PROTEIN"/>
    <property type="match status" value="1"/>
</dbReference>
<gene>
    <name evidence="5" type="ORF">Tco_0729987</name>
</gene>
<name>A0ABQ4YRL7_9ASTR</name>
<dbReference type="InterPro" id="IPR033334">
    <property type="entry name" value="LNG1/2"/>
</dbReference>
<dbReference type="Pfam" id="PF14383">
    <property type="entry name" value="VARLMGL"/>
    <property type="match status" value="1"/>
</dbReference>